<evidence type="ECO:0000313" key="1">
    <source>
        <dbReference type="EMBL" id="MFC3291891.1"/>
    </source>
</evidence>
<protein>
    <submittedName>
        <fullName evidence="1">DUF523 domain-containing protein</fullName>
    </submittedName>
</protein>
<dbReference type="Proteomes" id="UP001595640">
    <property type="component" value="Unassembled WGS sequence"/>
</dbReference>
<accession>A0ABV7LZ36</accession>
<organism evidence="1 2">
    <name type="scientific">Modicisalibacter luteus</name>
    <dbReference type="NCBI Taxonomy" id="453962"/>
    <lineage>
        <taxon>Bacteria</taxon>
        <taxon>Pseudomonadati</taxon>
        <taxon>Pseudomonadota</taxon>
        <taxon>Gammaproteobacteria</taxon>
        <taxon>Oceanospirillales</taxon>
        <taxon>Halomonadaceae</taxon>
        <taxon>Modicisalibacter</taxon>
    </lineage>
</organism>
<dbReference type="PANTHER" id="PTHR30087">
    <property type="entry name" value="INNER MEMBRANE PROTEIN"/>
    <property type="match status" value="1"/>
</dbReference>
<keyword evidence="2" id="KW-1185">Reference proteome</keyword>
<dbReference type="InterPro" id="IPR007553">
    <property type="entry name" value="2-thiour_desulf"/>
</dbReference>
<proteinExistence type="predicted"/>
<sequence length="152" mass="16114">MLLVSACLAGLNVRYDASNKLDETVRRLVAEGRAIMVCPEMLGGLTTPREPAEIVGGHGQDVLDGTARVMTQSGIDVTAAFLEGAYRTLEKAQSLKATKVVLKEYSPSCGSSLIYDGRFDGKAVAGNGVTAALLQRHGIQVISERQLACHVP</sequence>
<dbReference type="PANTHER" id="PTHR30087:SF1">
    <property type="entry name" value="HYPOTHETICAL CYTOSOLIC PROTEIN"/>
    <property type="match status" value="1"/>
</dbReference>
<reference evidence="2" key="1">
    <citation type="journal article" date="2019" name="Int. J. Syst. Evol. Microbiol.">
        <title>The Global Catalogue of Microorganisms (GCM) 10K type strain sequencing project: providing services to taxonomists for standard genome sequencing and annotation.</title>
        <authorList>
            <consortium name="The Broad Institute Genomics Platform"/>
            <consortium name="The Broad Institute Genome Sequencing Center for Infectious Disease"/>
            <person name="Wu L."/>
            <person name="Ma J."/>
        </authorList>
    </citation>
    <scope>NUCLEOTIDE SEQUENCE [LARGE SCALE GENOMIC DNA]</scope>
    <source>
        <strain evidence="2">KCTC 12847</strain>
    </source>
</reference>
<dbReference type="RefSeq" id="WP_019017342.1">
    <property type="nucleotide sequence ID" value="NZ_BMXD01000003.1"/>
</dbReference>
<dbReference type="EMBL" id="JBHRUH010000012">
    <property type="protein sequence ID" value="MFC3291891.1"/>
    <property type="molecule type" value="Genomic_DNA"/>
</dbReference>
<comment type="caution">
    <text evidence="1">The sequence shown here is derived from an EMBL/GenBank/DDBJ whole genome shotgun (WGS) entry which is preliminary data.</text>
</comment>
<evidence type="ECO:0000313" key="2">
    <source>
        <dbReference type="Proteomes" id="UP001595640"/>
    </source>
</evidence>
<dbReference type="Pfam" id="PF04463">
    <property type="entry name" value="2-thiour_desulf"/>
    <property type="match status" value="1"/>
</dbReference>
<name>A0ABV7LZ36_9GAMM</name>
<gene>
    <name evidence="1" type="ORF">ACFOEI_07395</name>
</gene>